<keyword evidence="2" id="KW-1185">Reference proteome</keyword>
<dbReference type="Proteomes" id="UP000541426">
    <property type="component" value="Unassembled WGS sequence"/>
</dbReference>
<reference evidence="1 2" key="1">
    <citation type="submission" date="2020-08" db="EMBL/GenBank/DDBJ databases">
        <title>Genomic Encyclopedia of Type Strains, Phase IV (KMG-IV): sequencing the most valuable type-strain genomes for metagenomic binning, comparative biology and taxonomic classification.</title>
        <authorList>
            <person name="Goeker M."/>
        </authorList>
    </citation>
    <scope>NUCLEOTIDE SEQUENCE [LARGE SCALE GENOMIC DNA]</scope>
    <source>
        <strain evidence="1 2">DSM 102235</strain>
    </source>
</reference>
<gene>
    <name evidence="1" type="ORF">GGQ68_003557</name>
</gene>
<proteinExistence type="predicted"/>
<dbReference type="RefSeq" id="WP_344717097.1">
    <property type="nucleotide sequence ID" value="NZ_BAABBZ010000058.1"/>
</dbReference>
<dbReference type="EMBL" id="JACIEJ010000009">
    <property type="protein sequence ID" value="MBB3987211.1"/>
    <property type="molecule type" value="Genomic_DNA"/>
</dbReference>
<protein>
    <submittedName>
        <fullName evidence="1">Uncharacterized protein</fullName>
    </submittedName>
</protein>
<dbReference type="AlphaFoldDB" id="A0A7W6GT81"/>
<comment type="caution">
    <text evidence="1">The sequence shown here is derived from an EMBL/GenBank/DDBJ whole genome shotgun (WGS) entry which is preliminary data.</text>
</comment>
<name>A0A7W6GT81_9RHOB</name>
<organism evidence="1 2">
    <name type="scientific">Sagittula marina</name>
    <dbReference type="NCBI Taxonomy" id="943940"/>
    <lineage>
        <taxon>Bacteria</taxon>
        <taxon>Pseudomonadati</taxon>
        <taxon>Pseudomonadota</taxon>
        <taxon>Alphaproteobacteria</taxon>
        <taxon>Rhodobacterales</taxon>
        <taxon>Roseobacteraceae</taxon>
        <taxon>Sagittula</taxon>
    </lineage>
</organism>
<accession>A0A7W6GT81</accession>
<evidence type="ECO:0000313" key="2">
    <source>
        <dbReference type="Proteomes" id="UP000541426"/>
    </source>
</evidence>
<sequence>MAKVAVLWGSAPSAASLYRLLALWDRFYAEDGQMVLLWLTRLNAWAPADEEAWEDLDSDARRLRHDGYERPVSRV</sequence>
<evidence type="ECO:0000313" key="1">
    <source>
        <dbReference type="EMBL" id="MBB3987211.1"/>
    </source>
</evidence>